<dbReference type="AlphaFoldDB" id="A0A0C3E4T4"/>
<dbReference type="EMBL" id="KN822038">
    <property type="protein sequence ID" value="KIM63036.1"/>
    <property type="molecule type" value="Genomic_DNA"/>
</dbReference>
<dbReference type="HOGENOM" id="CLU_032278_2_1_1"/>
<organism evidence="1 2">
    <name type="scientific">Scleroderma citrinum Foug A</name>
    <dbReference type="NCBI Taxonomy" id="1036808"/>
    <lineage>
        <taxon>Eukaryota</taxon>
        <taxon>Fungi</taxon>
        <taxon>Dikarya</taxon>
        <taxon>Basidiomycota</taxon>
        <taxon>Agaricomycotina</taxon>
        <taxon>Agaricomycetes</taxon>
        <taxon>Agaricomycetidae</taxon>
        <taxon>Boletales</taxon>
        <taxon>Sclerodermatineae</taxon>
        <taxon>Sclerodermataceae</taxon>
        <taxon>Scleroderma</taxon>
    </lineage>
</organism>
<reference evidence="1 2" key="1">
    <citation type="submission" date="2014-04" db="EMBL/GenBank/DDBJ databases">
        <authorList>
            <consortium name="DOE Joint Genome Institute"/>
            <person name="Kuo A."/>
            <person name="Kohler A."/>
            <person name="Nagy L.G."/>
            <person name="Floudas D."/>
            <person name="Copeland A."/>
            <person name="Barry K.W."/>
            <person name="Cichocki N."/>
            <person name="Veneault-Fourrey C."/>
            <person name="LaButti K."/>
            <person name="Lindquist E.A."/>
            <person name="Lipzen A."/>
            <person name="Lundell T."/>
            <person name="Morin E."/>
            <person name="Murat C."/>
            <person name="Sun H."/>
            <person name="Tunlid A."/>
            <person name="Henrissat B."/>
            <person name="Grigoriev I.V."/>
            <person name="Hibbett D.S."/>
            <person name="Martin F."/>
            <person name="Nordberg H.P."/>
            <person name="Cantor M.N."/>
            <person name="Hua S.X."/>
        </authorList>
    </citation>
    <scope>NUCLEOTIDE SEQUENCE [LARGE SCALE GENOMIC DNA]</scope>
    <source>
        <strain evidence="1 2">Foug A</strain>
    </source>
</reference>
<evidence type="ECO:0000313" key="1">
    <source>
        <dbReference type="EMBL" id="KIM63036.1"/>
    </source>
</evidence>
<dbReference type="OrthoDB" id="2651995at2759"/>
<proteinExistence type="predicted"/>
<gene>
    <name evidence="1" type="ORF">SCLCIDRAFT_118320</name>
</gene>
<name>A0A0C3E4T4_9AGAM</name>
<protein>
    <submittedName>
        <fullName evidence="1">Uncharacterized protein</fullName>
    </submittedName>
</protein>
<reference evidence="2" key="2">
    <citation type="submission" date="2015-01" db="EMBL/GenBank/DDBJ databases">
        <title>Evolutionary Origins and Diversification of the Mycorrhizal Mutualists.</title>
        <authorList>
            <consortium name="DOE Joint Genome Institute"/>
            <consortium name="Mycorrhizal Genomics Consortium"/>
            <person name="Kohler A."/>
            <person name="Kuo A."/>
            <person name="Nagy L.G."/>
            <person name="Floudas D."/>
            <person name="Copeland A."/>
            <person name="Barry K.W."/>
            <person name="Cichocki N."/>
            <person name="Veneault-Fourrey C."/>
            <person name="LaButti K."/>
            <person name="Lindquist E.A."/>
            <person name="Lipzen A."/>
            <person name="Lundell T."/>
            <person name="Morin E."/>
            <person name="Murat C."/>
            <person name="Riley R."/>
            <person name="Ohm R."/>
            <person name="Sun H."/>
            <person name="Tunlid A."/>
            <person name="Henrissat B."/>
            <person name="Grigoriev I.V."/>
            <person name="Hibbett D.S."/>
            <person name="Martin F."/>
        </authorList>
    </citation>
    <scope>NUCLEOTIDE SEQUENCE [LARGE SCALE GENOMIC DNA]</scope>
    <source>
        <strain evidence="2">Foug A</strain>
    </source>
</reference>
<keyword evidence="2" id="KW-1185">Reference proteome</keyword>
<evidence type="ECO:0000313" key="2">
    <source>
        <dbReference type="Proteomes" id="UP000053989"/>
    </source>
</evidence>
<accession>A0A0C3E4T4</accession>
<dbReference type="InParanoid" id="A0A0C3E4T4"/>
<dbReference type="Proteomes" id="UP000053989">
    <property type="component" value="Unassembled WGS sequence"/>
</dbReference>
<sequence length="228" mass="26029">MQAIWDKVYCNKVEHYITLKGAVFHVVRNPSCVTDDLIAATAIMIITTFFIQDTDFHEFATAMLYWNCYLFSENKDTDYKMWTGIWKSLFVLQVFATRFNFVAGCVPIPELDSEEITACSTCSFCYCCGSFTLYDPQKNVVVLKTDSGMTWEVIIPDGESFSFNVQMWGKMTRKLLKPIMALSHGNFMKIVEGAQCYIKNSAKGKGRSTRSGVSKSENDKFRYLFGFC</sequence>